<dbReference type="PANTHER" id="PTHR34605">
    <property type="entry name" value="PHAGE_INTEGRASE DOMAIN-CONTAINING PROTEIN"/>
    <property type="match status" value="1"/>
</dbReference>
<sequence>MFHATFCLTFTCFLCSDELTWEVQGADNMLMVGPVSFASDKSFATVTIPASKTDPFQQGTMLTTLAIQLSTCAVSALNVVCRLQLSSAPLFILEGDRPFDRSSFVATLRQCPATCGIKPSAYSGHSFRHGAVTWAASNSVDDNTICRLGRWQSNCFCCYINKSATDRAATTKAVLYTNTLAPLSLDTIAWHDL</sequence>
<evidence type="ECO:0000256" key="2">
    <source>
        <dbReference type="SAM" id="SignalP"/>
    </source>
</evidence>
<protein>
    <recommendedName>
        <fullName evidence="5">Tyr recombinase domain-containing protein</fullName>
    </recommendedName>
</protein>
<feature type="signal peptide" evidence="2">
    <location>
        <begin position="1"/>
        <end position="25"/>
    </location>
</feature>
<dbReference type="GO" id="GO:0006310">
    <property type="term" value="P:DNA recombination"/>
    <property type="evidence" value="ECO:0007669"/>
    <property type="project" value="UniProtKB-KW"/>
</dbReference>
<dbReference type="Proteomes" id="UP000179920">
    <property type="component" value="Chromosome XVIII"/>
</dbReference>
<dbReference type="InterPro" id="IPR013762">
    <property type="entry name" value="Integrase-like_cat_sf"/>
</dbReference>
<dbReference type="PANTHER" id="PTHR34605:SF3">
    <property type="entry name" value="P CELL-TYPE AGGLUTINATION PROTEIN MAP4-LIKE-RELATED"/>
    <property type="match status" value="1"/>
</dbReference>
<reference evidence="4" key="1">
    <citation type="submission" date="2016-04" db="EMBL/GenBank/DDBJ databases">
        <authorList>
            <person name="Guldener U."/>
            <person name="Guldener U."/>
        </authorList>
    </citation>
    <scope>NUCLEOTIDE SEQUENCE [LARGE SCALE GENOMIC DNA]</scope>
    <source>
        <strain evidence="4">UB2112</strain>
    </source>
</reference>
<dbReference type="InterPro" id="IPR052925">
    <property type="entry name" value="Phage_Integrase-like_Recomb"/>
</dbReference>
<dbReference type="AlphaFoldDB" id="A0A1K0HK88"/>
<evidence type="ECO:0000313" key="4">
    <source>
        <dbReference type="Proteomes" id="UP000179920"/>
    </source>
</evidence>
<dbReference type="SUPFAM" id="SSF56349">
    <property type="entry name" value="DNA breaking-rejoining enzymes"/>
    <property type="match status" value="1"/>
</dbReference>
<keyword evidence="2" id="KW-0732">Signal</keyword>
<dbReference type="EMBL" id="LT558134">
    <property type="protein sequence ID" value="SAM85513.1"/>
    <property type="molecule type" value="Genomic_DNA"/>
</dbReference>
<feature type="chain" id="PRO_5009664790" description="Tyr recombinase domain-containing protein" evidence="2">
    <location>
        <begin position="26"/>
        <end position="193"/>
    </location>
</feature>
<evidence type="ECO:0008006" key="5">
    <source>
        <dbReference type="Google" id="ProtNLM"/>
    </source>
</evidence>
<name>A0A1K0HK88_9BASI</name>
<gene>
    <name evidence="3" type="ORF">UBRO_20352</name>
</gene>
<dbReference type="Gene3D" id="1.10.443.10">
    <property type="entry name" value="Intergrase catalytic core"/>
    <property type="match status" value="1"/>
</dbReference>
<proteinExistence type="predicted"/>
<evidence type="ECO:0000256" key="1">
    <source>
        <dbReference type="ARBA" id="ARBA00023172"/>
    </source>
</evidence>
<dbReference type="GO" id="GO:0003677">
    <property type="term" value="F:DNA binding"/>
    <property type="evidence" value="ECO:0007669"/>
    <property type="project" value="InterPro"/>
</dbReference>
<keyword evidence="1" id="KW-0233">DNA recombination</keyword>
<evidence type="ECO:0000313" key="3">
    <source>
        <dbReference type="EMBL" id="SAM85513.1"/>
    </source>
</evidence>
<organism evidence="3 4">
    <name type="scientific">Ustilago bromivora</name>
    <dbReference type="NCBI Taxonomy" id="307758"/>
    <lineage>
        <taxon>Eukaryota</taxon>
        <taxon>Fungi</taxon>
        <taxon>Dikarya</taxon>
        <taxon>Basidiomycota</taxon>
        <taxon>Ustilaginomycotina</taxon>
        <taxon>Ustilaginomycetes</taxon>
        <taxon>Ustilaginales</taxon>
        <taxon>Ustilaginaceae</taxon>
        <taxon>Ustilago</taxon>
    </lineage>
</organism>
<dbReference type="GO" id="GO:0015074">
    <property type="term" value="P:DNA integration"/>
    <property type="evidence" value="ECO:0007669"/>
    <property type="project" value="InterPro"/>
</dbReference>
<accession>A0A1K0HK88</accession>
<dbReference type="InterPro" id="IPR011010">
    <property type="entry name" value="DNA_brk_join_enz"/>
</dbReference>
<dbReference type="OrthoDB" id="2896586at2759"/>